<dbReference type="PANTHER" id="PTHR30203">
    <property type="entry name" value="OUTER MEMBRANE CATION EFFLUX PROTEIN"/>
    <property type="match status" value="1"/>
</dbReference>
<dbReference type="InterPro" id="IPR003423">
    <property type="entry name" value="OMP_efflux"/>
</dbReference>
<dbReference type="Pfam" id="PF02321">
    <property type="entry name" value="OEP"/>
    <property type="match status" value="2"/>
</dbReference>
<keyword evidence="2" id="KW-0449">Lipoprotein</keyword>
<dbReference type="SUPFAM" id="SSF56954">
    <property type="entry name" value="Outer membrane efflux proteins (OEP)"/>
    <property type="match status" value="1"/>
</dbReference>
<dbReference type="GO" id="GO:0015562">
    <property type="term" value="F:efflux transmembrane transporter activity"/>
    <property type="evidence" value="ECO:0007669"/>
    <property type="project" value="InterPro"/>
</dbReference>
<keyword evidence="2" id="KW-0564">Palmitate</keyword>
<protein>
    <submittedName>
        <fullName evidence="3">AdeC/adeK/oprM family multidrug efflux complex outer membrane factor</fullName>
    </submittedName>
</protein>
<evidence type="ECO:0000256" key="2">
    <source>
        <dbReference type="RuleBase" id="RU362097"/>
    </source>
</evidence>
<keyword evidence="2" id="KW-1134">Transmembrane beta strand</keyword>
<proteinExistence type="inferred from homology"/>
<dbReference type="EMBL" id="BMXI01000004">
    <property type="protein sequence ID" value="GHC48161.1"/>
    <property type="molecule type" value="Genomic_DNA"/>
</dbReference>
<dbReference type="NCBIfam" id="TIGR01845">
    <property type="entry name" value="outer_NodT"/>
    <property type="match status" value="1"/>
</dbReference>
<dbReference type="Proteomes" id="UP000644507">
    <property type="component" value="Unassembled WGS sequence"/>
</dbReference>
<dbReference type="PANTHER" id="PTHR30203:SF29">
    <property type="entry name" value="PROTEIN CYAE"/>
    <property type="match status" value="1"/>
</dbReference>
<reference evidence="3" key="1">
    <citation type="journal article" date="2014" name="Int. J. Syst. Evol. Microbiol.">
        <title>Complete genome sequence of Corynebacterium casei LMG S-19264T (=DSM 44701T), isolated from a smear-ripened cheese.</title>
        <authorList>
            <consortium name="US DOE Joint Genome Institute (JGI-PGF)"/>
            <person name="Walter F."/>
            <person name="Albersmeier A."/>
            <person name="Kalinowski J."/>
            <person name="Ruckert C."/>
        </authorList>
    </citation>
    <scope>NUCLEOTIDE SEQUENCE</scope>
    <source>
        <strain evidence="3">KCTC 12988</strain>
    </source>
</reference>
<comment type="similarity">
    <text evidence="1 2">Belongs to the outer membrane factor (OMF) (TC 1.B.17) family.</text>
</comment>
<keyword evidence="2" id="KW-0812">Transmembrane</keyword>
<sequence length="479" mass="51013">MKIRNSLGPFLVSTTIVLVAGCGVGTVPDSQVKKVADITPGNWAASQAGKAGVDERWVSRFGDRRLATLVSEAVAANPSMRSAEEKVRRAVILAKSANAPSLPQASAGLSGTRNKQVFVGLPIPGASGPLSSLSSSLGASLDVSWEPDVWGKVAASQSAELARLGAEKNAYQAARASLAGQVVKAWLALGEANEQITLAEESLQIRRDTETAIEDRFAQSLDDEGGTAAQLRLARTDTANTQEVIERWKAESARARRQLELLAGRYPAGKVGAGVTLPKLPPKPPTGLPSELLKRRPDVLEAERRFAAAIQDTKVADLARFPSFSLTSSAGRSSSKLGDLLDSDFGVWSLGGNLTAPILSGGSLKAEFENAGSRERGALADLQRKVLDAFGEVEQALIADYFYDQRIAAARRALNEAKEADSASAQDYAEGVDNILTVLQARGQRIQIASQLVTLRRQRLENRVNLHLALGGDFQVRSK</sequence>
<dbReference type="Gene3D" id="1.20.1600.10">
    <property type="entry name" value="Outer membrane efflux proteins (OEP)"/>
    <property type="match status" value="1"/>
</dbReference>
<name>A0A918TIY8_9BACT</name>
<evidence type="ECO:0000256" key="1">
    <source>
        <dbReference type="ARBA" id="ARBA00007613"/>
    </source>
</evidence>
<dbReference type="AlphaFoldDB" id="A0A918TIY8"/>
<keyword evidence="2" id="KW-0472">Membrane</keyword>
<comment type="subcellular location">
    <subcellularLocation>
        <location evidence="2">Cell membrane</location>
        <topology evidence="2">Lipid-anchor</topology>
    </subcellularLocation>
</comment>
<organism evidence="3 4">
    <name type="scientific">Roseibacillus persicicus</name>
    <dbReference type="NCBI Taxonomy" id="454148"/>
    <lineage>
        <taxon>Bacteria</taxon>
        <taxon>Pseudomonadati</taxon>
        <taxon>Verrucomicrobiota</taxon>
        <taxon>Verrucomicrobiia</taxon>
        <taxon>Verrucomicrobiales</taxon>
        <taxon>Verrucomicrobiaceae</taxon>
        <taxon>Roseibacillus</taxon>
    </lineage>
</organism>
<comment type="caution">
    <text evidence="3">The sequence shown here is derived from an EMBL/GenBank/DDBJ whole genome shotgun (WGS) entry which is preliminary data.</text>
</comment>
<gene>
    <name evidence="3" type="primary">oprM</name>
    <name evidence="3" type="ORF">GCM10007100_12520</name>
</gene>
<dbReference type="GO" id="GO:0005886">
    <property type="term" value="C:plasma membrane"/>
    <property type="evidence" value="ECO:0007669"/>
    <property type="project" value="UniProtKB-SubCell"/>
</dbReference>
<dbReference type="Gene3D" id="2.20.200.10">
    <property type="entry name" value="Outer membrane efflux proteins (OEP)"/>
    <property type="match status" value="1"/>
</dbReference>
<dbReference type="PROSITE" id="PS51257">
    <property type="entry name" value="PROKAR_LIPOPROTEIN"/>
    <property type="match status" value="1"/>
</dbReference>
<keyword evidence="4" id="KW-1185">Reference proteome</keyword>
<accession>A0A918TIY8</accession>
<evidence type="ECO:0000313" key="3">
    <source>
        <dbReference type="EMBL" id="GHC48161.1"/>
    </source>
</evidence>
<dbReference type="RefSeq" id="WP_189568420.1">
    <property type="nucleotide sequence ID" value="NZ_BMXI01000004.1"/>
</dbReference>
<dbReference type="InterPro" id="IPR010131">
    <property type="entry name" value="MdtP/NodT-like"/>
</dbReference>
<evidence type="ECO:0000313" key="4">
    <source>
        <dbReference type="Proteomes" id="UP000644507"/>
    </source>
</evidence>
<reference evidence="3" key="2">
    <citation type="submission" date="2020-09" db="EMBL/GenBank/DDBJ databases">
        <authorList>
            <person name="Sun Q."/>
            <person name="Kim S."/>
        </authorList>
    </citation>
    <scope>NUCLEOTIDE SEQUENCE</scope>
    <source>
        <strain evidence="3">KCTC 12988</strain>
    </source>
</reference>